<proteinExistence type="predicted"/>
<comment type="caution">
    <text evidence="3">The sequence shown here is derived from an EMBL/GenBank/DDBJ whole genome shotgun (WGS) entry which is preliminary data.</text>
</comment>
<evidence type="ECO:0000256" key="2">
    <source>
        <dbReference type="SAM" id="SignalP"/>
    </source>
</evidence>
<sequence>MMPRARLTLALTAITLVASTLTGCGSTPPDLQQSTATELQAGVRNVTAAAAAGDFEAAQASLEAVQADLLTAAAADGVSAARAADIQSALNLVSADLTAAIEASKPEPTVAPVPAPSPTSVDNGNDKDDGKCKKNDDGCDDED</sequence>
<gene>
    <name evidence="3" type="ORF">E3T25_01995</name>
</gene>
<dbReference type="Proteomes" id="UP000297851">
    <property type="component" value="Unassembled WGS sequence"/>
</dbReference>
<accession>A0ABY2JIW3</accession>
<evidence type="ECO:0000313" key="4">
    <source>
        <dbReference type="Proteomes" id="UP000297851"/>
    </source>
</evidence>
<keyword evidence="2" id="KW-0732">Signal</keyword>
<feature type="region of interest" description="Disordered" evidence="1">
    <location>
        <begin position="103"/>
        <end position="143"/>
    </location>
</feature>
<organism evidence="3 4">
    <name type="scientific">Cryobacterium sandaracinum</name>
    <dbReference type="NCBI Taxonomy" id="1259247"/>
    <lineage>
        <taxon>Bacteria</taxon>
        <taxon>Bacillati</taxon>
        <taxon>Actinomycetota</taxon>
        <taxon>Actinomycetes</taxon>
        <taxon>Micrococcales</taxon>
        <taxon>Microbacteriaceae</taxon>
        <taxon>Cryobacterium</taxon>
    </lineage>
</organism>
<keyword evidence="4" id="KW-1185">Reference proteome</keyword>
<reference evidence="3 4" key="1">
    <citation type="submission" date="2019-03" db="EMBL/GenBank/DDBJ databases">
        <title>Genomics of glacier-inhabiting Cryobacterium strains.</title>
        <authorList>
            <person name="Liu Q."/>
            <person name="Xin Y.-H."/>
        </authorList>
    </citation>
    <scope>NUCLEOTIDE SEQUENCE [LARGE SCALE GENOMIC DNA]</scope>
    <source>
        <strain evidence="3 4">TMT2-16</strain>
    </source>
</reference>
<dbReference type="RefSeq" id="WP_134371797.1">
    <property type="nucleotide sequence ID" value="NZ_SOGO01000007.1"/>
</dbReference>
<dbReference type="EMBL" id="SOGO01000007">
    <property type="protein sequence ID" value="TFD06900.1"/>
    <property type="molecule type" value="Genomic_DNA"/>
</dbReference>
<dbReference type="PROSITE" id="PS51257">
    <property type="entry name" value="PROKAR_LIPOPROTEIN"/>
    <property type="match status" value="1"/>
</dbReference>
<name>A0ABY2JIW3_9MICO</name>
<evidence type="ECO:0008006" key="5">
    <source>
        <dbReference type="Google" id="ProtNLM"/>
    </source>
</evidence>
<evidence type="ECO:0000313" key="3">
    <source>
        <dbReference type="EMBL" id="TFD06900.1"/>
    </source>
</evidence>
<protein>
    <recommendedName>
        <fullName evidence="5">Mucin-associated surface protein</fullName>
    </recommendedName>
</protein>
<feature type="chain" id="PRO_5047114474" description="Mucin-associated surface protein" evidence="2">
    <location>
        <begin position="19"/>
        <end position="143"/>
    </location>
</feature>
<evidence type="ECO:0000256" key="1">
    <source>
        <dbReference type="SAM" id="MobiDB-lite"/>
    </source>
</evidence>
<feature type="signal peptide" evidence="2">
    <location>
        <begin position="1"/>
        <end position="18"/>
    </location>
</feature>
<feature type="compositionally biased region" description="Basic and acidic residues" evidence="1">
    <location>
        <begin position="124"/>
        <end position="137"/>
    </location>
</feature>